<evidence type="ECO:0000313" key="3">
    <source>
        <dbReference type="Proteomes" id="UP001601303"/>
    </source>
</evidence>
<gene>
    <name evidence="2" type="ORF">ACFYNQ_38530</name>
</gene>
<keyword evidence="3" id="KW-1185">Reference proteome</keyword>
<dbReference type="Pfam" id="PF01828">
    <property type="entry name" value="Peptidase_A4"/>
    <property type="match status" value="1"/>
</dbReference>
<dbReference type="InterPro" id="IPR013320">
    <property type="entry name" value="ConA-like_dom_sf"/>
</dbReference>
<keyword evidence="1" id="KW-0732">Signal</keyword>
<reference evidence="2 3" key="1">
    <citation type="submission" date="2024-10" db="EMBL/GenBank/DDBJ databases">
        <title>The Natural Products Discovery Center: Release of the First 8490 Sequenced Strains for Exploring Actinobacteria Biosynthetic Diversity.</title>
        <authorList>
            <person name="Kalkreuter E."/>
            <person name="Kautsar S.A."/>
            <person name="Yang D."/>
            <person name="Bader C.D."/>
            <person name="Teijaro C.N."/>
            <person name="Fluegel L."/>
            <person name="Davis C.M."/>
            <person name="Simpson J.R."/>
            <person name="Lauterbach L."/>
            <person name="Steele A.D."/>
            <person name="Gui C."/>
            <person name="Meng S."/>
            <person name="Li G."/>
            <person name="Viehrig K."/>
            <person name="Ye F."/>
            <person name="Su P."/>
            <person name="Kiefer A.F."/>
            <person name="Nichols A."/>
            <person name="Cepeda A.J."/>
            <person name="Yan W."/>
            <person name="Fan B."/>
            <person name="Jiang Y."/>
            <person name="Adhikari A."/>
            <person name="Zheng C.-J."/>
            <person name="Schuster L."/>
            <person name="Cowan T.M."/>
            <person name="Smanski M.J."/>
            <person name="Chevrette M.G."/>
            <person name="De Carvalho L.P.S."/>
            <person name="Shen B."/>
        </authorList>
    </citation>
    <scope>NUCLEOTIDE SEQUENCE [LARGE SCALE GENOMIC DNA]</scope>
    <source>
        <strain evidence="2 3">NPDC006488</strain>
    </source>
</reference>
<accession>A0ABW6ME67</accession>
<dbReference type="SUPFAM" id="SSF49899">
    <property type="entry name" value="Concanavalin A-like lectins/glucanases"/>
    <property type="match status" value="1"/>
</dbReference>
<dbReference type="EMBL" id="JBIAHM010000016">
    <property type="protein sequence ID" value="MFE9604431.1"/>
    <property type="molecule type" value="Genomic_DNA"/>
</dbReference>
<protein>
    <submittedName>
        <fullName evidence="2">G1 family glutamic endopeptidase</fullName>
    </submittedName>
</protein>
<dbReference type="InterPro" id="IPR038656">
    <property type="entry name" value="Peptidase_G1_sf"/>
</dbReference>
<dbReference type="CDD" id="cd13426">
    <property type="entry name" value="Peptidase_G1"/>
    <property type="match status" value="1"/>
</dbReference>
<dbReference type="PANTHER" id="PTHR37536">
    <property type="entry name" value="PUTATIVE (AFU_ORTHOLOGUE AFUA_3G02970)-RELATED"/>
    <property type="match status" value="1"/>
</dbReference>
<dbReference type="PANTHER" id="PTHR37536:SF1">
    <property type="entry name" value="ASPERGILLOPEPSIN, PUTAITVE (AFU_ORTHOLOGUE AFUA_7G01200)"/>
    <property type="match status" value="1"/>
</dbReference>
<dbReference type="Proteomes" id="UP001601303">
    <property type="component" value="Unassembled WGS sequence"/>
</dbReference>
<dbReference type="RefSeq" id="WP_388113365.1">
    <property type="nucleotide sequence ID" value="NZ_JBIAHM010000016.1"/>
</dbReference>
<dbReference type="Gene3D" id="2.60.120.700">
    <property type="entry name" value="Peptidase G1"/>
    <property type="match status" value="1"/>
</dbReference>
<proteinExistence type="predicted"/>
<evidence type="ECO:0000256" key="1">
    <source>
        <dbReference type="SAM" id="SignalP"/>
    </source>
</evidence>
<organism evidence="2 3">
    <name type="scientific">Streptomyces hokutonensis</name>
    <dbReference type="NCBI Taxonomy" id="1306990"/>
    <lineage>
        <taxon>Bacteria</taxon>
        <taxon>Bacillati</taxon>
        <taxon>Actinomycetota</taxon>
        <taxon>Actinomycetes</taxon>
        <taxon>Kitasatosporales</taxon>
        <taxon>Streptomycetaceae</taxon>
        <taxon>Streptomyces</taxon>
    </lineage>
</organism>
<dbReference type="InterPro" id="IPR000250">
    <property type="entry name" value="Peptidase_G1"/>
</dbReference>
<evidence type="ECO:0000313" key="2">
    <source>
        <dbReference type="EMBL" id="MFE9604431.1"/>
    </source>
</evidence>
<comment type="caution">
    <text evidence="2">The sequence shown here is derived from an EMBL/GenBank/DDBJ whole genome shotgun (WGS) entry which is preliminary data.</text>
</comment>
<name>A0ABW6ME67_9ACTN</name>
<feature type="chain" id="PRO_5046048276" evidence="1">
    <location>
        <begin position="25"/>
        <end position="229"/>
    </location>
</feature>
<feature type="signal peptide" evidence="1">
    <location>
        <begin position="1"/>
        <end position="24"/>
    </location>
</feature>
<sequence length="229" mass="23648">MCIFLASLVLAAASVLISASAAGAATVRTANWSGYAAAGAHNLVQATWVQPAVSCASGSQYSSVWVGLDGFNSSTVEEIGTEADCSNGTPVYYAWYQFYPDQRHTFSHPVHPGDELTAISHYNAVLNSYDMGILDYTGSWSEHPSGVVSGPPPSSAEVIVGLPPCDSGCIQPLADFGTVSIQEALVNAAPLAAANPSQIVMVTGAGQNKDTVSALSNGTDFSATWVRAG</sequence>